<evidence type="ECO:0000256" key="1">
    <source>
        <dbReference type="SAM" id="MobiDB-lite"/>
    </source>
</evidence>
<dbReference type="EMBL" id="CAXAMM010009891">
    <property type="protein sequence ID" value="CAK9021716.1"/>
    <property type="molecule type" value="Genomic_DNA"/>
</dbReference>
<organism evidence="2 3">
    <name type="scientific">Durusdinium trenchii</name>
    <dbReference type="NCBI Taxonomy" id="1381693"/>
    <lineage>
        <taxon>Eukaryota</taxon>
        <taxon>Sar</taxon>
        <taxon>Alveolata</taxon>
        <taxon>Dinophyceae</taxon>
        <taxon>Suessiales</taxon>
        <taxon>Symbiodiniaceae</taxon>
        <taxon>Durusdinium</taxon>
    </lineage>
</organism>
<reference evidence="2 3" key="1">
    <citation type="submission" date="2024-02" db="EMBL/GenBank/DDBJ databases">
        <authorList>
            <person name="Chen Y."/>
            <person name="Shah S."/>
            <person name="Dougan E. K."/>
            <person name="Thang M."/>
            <person name="Chan C."/>
        </authorList>
    </citation>
    <scope>NUCLEOTIDE SEQUENCE [LARGE SCALE GENOMIC DNA]</scope>
</reference>
<keyword evidence="3" id="KW-1185">Reference proteome</keyword>
<name>A0ABP0K4M4_9DINO</name>
<sequence length="69" mass="7315">GADHDSVADLRGRLKPRFCALQTSLEELHAEVQGTRDLLGELDPGEAGMNGKSPSGAAAICPGERWLDQ</sequence>
<evidence type="ECO:0000313" key="2">
    <source>
        <dbReference type="EMBL" id="CAK9021716.1"/>
    </source>
</evidence>
<accession>A0ABP0K4M4</accession>
<protein>
    <submittedName>
        <fullName evidence="2">Uncharacterized protein</fullName>
    </submittedName>
</protein>
<comment type="caution">
    <text evidence="2">The sequence shown here is derived from an EMBL/GenBank/DDBJ whole genome shotgun (WGS) entry which is preliminary data.</text>
</comment>
<gene>
    <name evidence="2" type="ORF">SCF082_LOCUS15463</name>
</gene>
<feature type="non-terminal residue" evidence="2">
    <location>
        <position position="1"/>
    </location>
</feature>
<proteinExistence type="predicted"/>
<feature type="region of interest" description="Disordered" evidence="1">
    <location>
        <begin position="39"/>
        <end position="69"/>
    </location>
</feature>
<evidence type="ECO:0000313" key="3">
    <source>
        <dbReference type="Proteomes" id="UP001642464"/>
    </source>
</evidence>
<dbReference type="Proteomes" id="UP001642464">
    <property type="component" value="Unassembled WGS sequence"/>
</dbReference>